<dbReference type="Proteomes" id="UP000238801">
    <property type="component" value="Unassembled WGS sequence"/>
</dbReference>
<evidence type="ECO:0000256" key="1">
    <source>
        <dbReference type="ARBA" id="ARBA00022649"/>
    </source>
</evidence>
<dbReference type="InterPro" id="IPR035093">
    <property type="entry name" value="RelE/ParE_toxin_dom_sf"/>
</dbReference>
<dbReference type="InterPro" id="IPR007712">
    <property type="entry name" value="RelE/ParE_toxin"/>
</dbReference>
<dbReference type="Pfam" id="PF05016">
    <property type="entry name" value="ParE_toxin"/>
    <property type="match status" value="1"/>
</dbReference>
<gene>
    <name evidence="2" type="ORF">BCF33_2773</name>
</gene>
<keyword evidence="3" id="KW-1185">Reference proteome</keyword>
<accession>A0A2T0WZK3</accession>
<evidence type="ECO:0000313" key="2">
    <source>
        <dbReference type="EMBL" id="PRY92075.1"/>
    </source>
</evidence>
<comment type="caution">
    <text evidence="2">The sequence shown here is derived from an EMBL/GenBank/DDBJ whole genome shotgun (WGS) entry which is preliminary data.</text>
</comment>
<protein>
    <submittedName>
        <fullName evidence="2">Plasmid stabilization system protein ParE</fullName>
    </submittedName>
</protein>
<dbReference type="OrthoDB" id="595470at2"/>
<dbReference type="AlphaFoldDB" id="A0A2T0WZK3"/>
<dbReference type="Gene3D" id="3.30.2310.20">
    <property type="entry name" value="RelE-like"/>
    <property type="match status" value="1"/>
</dbReference>
<proteinExistence type="predicted"/>
<dbReference type="EMBL" id="PVTT01000003">
    <property type="protein sequence ID" value="PRY92075.1"/>
    <property type="molecule type" value="Genomic_DNA"/>
</dbReference>
<keyword evidence="1" id="KW-1277">Toxin-antitoxin system</keyword>
<reference evidence="2 3" key="1">
    <citation type="submission" date="2018-03" db="EMBL/GenBank/DDBJ databases">
        <title>Genomic Encyclopedia of Archaeal and Bacterial Type Strains, Phase II (KMG-II): from individual species to whole genera.</title>
        <authorList>
            <person name="Goeker M."/>
        </authorList>
    </citation>
    <scope>NUCLEOTIDE SEQUENCE [LARGE SCALE GENOMIC DNA]</scope>
    <source>
        <strain evidence="2 3">DSM 29318</strain>
    </source>
</reference>
<name>A0A2T0WZK3_9RHOB</name>
<evidence type="ECO:0000313" key="3">
    <source>
        <dbReference type="Proteomes" id="UP000238801"/>
    </source>
</evidence>
<organism evidence="2 3">
    <name type="scientific">Hasllibacter halocynthiae</name>
    <dbReference type="NCBI Taxonomy" id="595589"/>
    <lineage>
        <taxon>Bacteria</taxon>
        <taxon>Pseudomonadati</taxon>
        <taxon>Pseudomonadota</taxon>
        <taxon>Alphaproteobacteria</taxon>
        <taxon>Rhodobacterales</taxon>
        <taxon>Roseobacteraceae</taxon>
        <taxon>Hasllibacter</taxon>
    </lineage>
</organism>
<sequence>MRVVYLRSAAADLRWLRSYYGRVFPDGVPKARAAVRRMESLLLDNPFIGTATHRPEVRRLRIARTPFFVLYRPAPERIEILRVIDSRSLDSTIEAD</sequence>
<dbReference type="RefSeq" id="WP_106161833.1">
    <property type="nucleotide sequence ID" value="NZ_PVTT01000003.1"/>
</dbReference>